<evidence type="ECO:0000313" key="6">
    <source>
        <dbReference type="Proteomes" id="UP000292282"/>
    </source>
</evidence>
<dbReference type="PANTHER" id="PTHR12728">
    <property type="entry name" value="BRIX DOMAIN CONTAINING PROTEIN"/>
    <property type="match status" value="1"/>
</dbReference>
<evidence type="ECO:0000256" key="3">
    <source>
        <dbReference type="RuleBase" id="RU367086"/>
    </source>
</evidence>
<evidence type="ECO:0000256" key="1">
    <source>
        <dbReference type="ARBA" id="ARBA00004604"/>
    </source>
</evidence>
<dbReference type="AlphaFoldDB" id="A0A4Q9LW52"/>
<reference evidence="6 7" key="1">
    <citation type="submission" date="2017-12" db="EMBL/GenBank/DDBJ databases">
        <authorList>
            <person name="Pombert J.-F."/>
            <person name="Haag K.L."/>
            <person name="Ebert D."/>
        </authorList>
    </citation>
    <scope>NUCLEOTIDE SEQUENCE [LARGE SCALE GENOMIC DNA]</scope>
    <source>
        <strain evidence="4">FI-OER-3-3</strain>
        <strain evidence="5">IL-G-3</strain>
    </source>
</reference>
<evidence type="ECO:0000313" key="4">
    <source>
        <dbReference type="EMBL" id="TBU04687.1"/>
    </source>
</evidence>
<evidence type="ECO:0000313" key="5">
    <source>
        <dbReference type="EMBL" id="TBU12874.1"/>
    </source>
</evidence>
<keyword evidence="2 3" id="KW-0539">Nucleus</keyword>
<organism evidence="5 6">
    <name type="scientific">Hamiltosporidium tvaerminnensis</name>
    <dbReference type="NCBI Taxonomy" id="1176355"/>
    <lineage>
        <taxon>Eukaryota</taxon>
        <taxon>Fungi</taxon>
        <taxon>Fungi incertae sedis</taxon>
        <taxon>Microsporidia</taxon>
        <taxon>Dubosqiidae</taxon>
        <taxon>Hamiltosporidium</taxon>
    </lineage>
</organism>
<evidence type="ECO:0000256" key="2">
    <source>
        <dbReference type="ARBA" id="ARBA00023242"/>
    </source>
</evidence>
<dbReference type="Proteomes" id="UP000292282">
    <property type="component" value="Unassembled WGS sequence"/>
</dbReference>
<gene>
    <name evidence="4" type="ORF">CWI37_0100p0010</name>
    <name evidence="5" type="ORF">CWI38_0598p0030</name>
</gene>
<dbReference type="OrthoDB" id="407658at2759"/>
<dbReference type="GO" id="GO:0000027">
    <property type="term" value="P:ribosomal large subunit assembly"/>
    <property type="evidence" value="ECO:0007669"/>
    <property type="project" value="InterPro"/>
</dbReference>
<comment type="similarity">
    <text evidence="3">Belongs to the RPF2 family.</text>
</comment>
<dbReference type="GO" id="GO:0019843">
    <property type="term" value="F:rRNA binding"/>
    <property type="evidence" value="ECO:0007669"/>
    <property type="project" value="UniProtKB-UniRule"/>
</dbReference>
<dbReference type="Proteomes" id="UP000292362">
    <property type="component" value="Unassembled WGS sequence"/>
</dbReference>
<evidence type="ECO:0000313" key="7">
    <source>
        <dbReference type="Proteomes" id="UP000292362"/>
    </source>
</evidence>
<sequence>MKNSSTEQKTLIYCQTNSSDSFLKELVHLRSNTKTISISKKELHDHLEIQKIISKNKSSLFITGYKSKNNEEILKIGRLYNNEIIESLDCKILSNKKMKDINYHGPIPGVIYGIFFLGINDERLENLFSDIFCQKVKKINREYFNYNLIISKVENNKYVLKLVNINKNLDVIDVGPILEFEIINSFMCDDDVFSGFCDLFSRKKTKNIHKDSNKDKIGTLHIQKQDLKNLKIRKNYKRGKLETS</sequence>
<dbReference type="VEuPathDB" id="MicrosporidiaDB:CWI37_0100p0010"/>
<comment type="caution">
    <text evidence="5">The sequence shown here is derived from an EMBL/GenBank/DDBJ whole genome shotgun (WGS) entry which is preliminary data.</text>
</comment>
<dbReference type="GO" id="GO:0005730">
    <property type="term" value="C:nucleolus"/>
    <property type="evidence" value="ECO:0007669"/>
    <property type="project" value="UniProtKB-SubCell"/>
</dbReference>
<keyword evidence="6" id="KW-1185">Reference proteome</keyword>
<proteinExistence type="inferred from homology"/>
<protein>
    <recommendedName>
        <fullName evidence="3">Ribosome production factor 2 homolog</fullName>
    </recommendedName>
    <alternativeName>
        <fullName evidence="3">Ribosome biogenesis protein RPF2 homolog</fullName>
    </alternativeName>
</protein>
<comment type="subcellular location">
    <subcellularLocation>
        <location evidence="1 3">Nucleus</location>
        <location evidence="1 3">Nucleolus</location>
    </subcellularLocation>
</comment>
<dbReference type="EMBL" id="PITJ01000100">
    <property type="protein sequence ID" value="TBU04687.1"/>
    <property type="molecule type" value="Genomic_DNA"/>
</dbReference>
<dbReference type="GO" id="GO:0000463">
    <property type="term" value="P:maturation of LSU-rRNA from tricistronic rRNA transcript (SSU-rRNA, 5.8S rRNA, LSU-rRNA)"/>
    <property type="evidence" value="ECO:0007669"/>
    <property type="project" value="TreeGrafter"/>
</dbReference>
<dbReference type="InterPro" id="IPR039770">
    <property type="entry name" value="Rpf2"/>
</dbReference>
<dbReference type="STRING" id="1176355.A0A4Q9LW52"/>
<accession>A0A4Q9LW52</accession>
<name>A0A4Q9LW52_9MICR</name>
<dbReference type="EMBL" id="PITK01000598">
    <property type="protein sequence ID" value="TBU12874.1"/>
    <property type="molecule type" value="Genomic_DNA"/>
</dbReference>
<dbReference type="PANTHER" id="PTHR12728:SF0">
    <property type="entry name" value="RIBOSOME PRODUCTION FACTOR 2 HOMOLOG"/>
    <property type="match status" value="1"/>
</dbReference>
<dbReference type="VEuPathDB" id="MicrosporidiaDB:CWI38_0598p0030"/>